<sequence length="241" mass="28010">MTDKFQNKYRIPSARMQTWDYRWNGAYFITICTKNRIHYFGEVVNNEMKLSDVGVLADVFWHEIKHHSKNLTFGEFIVMPNHIHGILIINSDSDIDHADGNPINNNPDSEVQTRHALSLRDADEYPNPDSHKIIHSDGNQNPDADEYPNSDADGFRNPNKNPNPQQSIGQKRLRNPGKNSISSIIGGYKSAVTKHAHRLNLDFEWQTRFYDNIIRDERAFQTISNYIINNPTKWKEDKFRT</sequence>
<organism evidence="3 4">
    <name type="scientific">Gelidibacter algens</name>
    <dbReference type="NCBI Taxonomy" id="49280"/>
    <lineage>
        <taxon>Bacteria</taxon>
        <taxon>Pseudomonadati</taxon>
        <taxon>Bacteroidota</taxon>
        <taxon>Flavobacteriia</taxon>
        <taxon>Flavobacteriales</taxon>
        <taxon>Flavobacteriaceae</taxon>
        <taxon>Gelidibacter</taxon>
    </lineage>
</organism>
<feature type="domain" description="Transposase IS200-like" evidence="2">
    <location>
        <begin position="22"/>
        <end position="230"/>
    </location>
</feature>
<dbReference type="RefSeq" id="WP_211272623.1">
    <property type="nucleotide sequence ID" value="NZ_LZRN01000003.1"/>
</dbReference>
<reference evidence="3 4" key="1">
    <citation type="submission" date="2018-06" db="EMBL/GenBank/DDBJ databases">
        <title>Genomic Encyclopedia of Archaeal and Bacterial Type Strains, Phase II (KMG-II): from individual species to whole genera.</title>
        <authorList>
            <person name="Goeker M."/>
        </authorList>
    </citation>
    <scope>NUCLEOTIDE SEQUENCE [LARGE SCALE GENOMIC DNA]</scope>
    <source>
        <strain evidence="3 4">DSM 12408</strain>
    </source>
</reference>
<feature type="region of interest" description="Disordered" evidence="1">
    <location>
        <begin position="122"/>
        <end position="182"/>
    </location>
</feature>
<dbReference type="EMBL" id="QLLQ01000002">
    <property type="protein sequence ID" value="RAJ26491.1"/>
    <property type="molecule type" value="Genomic_DNA"/>
</dbReference>
<dbReference type="SMART" id="SM01321">
    <property type="entry name" value="Y1_Tnp"/>
    <property type="match status" value="1"/>
</dbReference>
<evidence type="ECO:0000313" key="4">
    <source>
        <dbReference type="Proteomes" id="UP000248987"/>
    </source>
</evidence>
<dbReference type="AlphaFoldDB" id="A0A327SC28"/>
<feature type="compositionally biased region" description="Polar residues" evidence="1">
    <location>
        <begin position="158"/>
        <end position="169"/>
    </location>
</feature>
<comment type="caution">
    <text evidence="3">The sequence shown here is derived from an EMBL/GenBank/DDBJ whole genome shotgun (WGS) entry which is preliminary data.</text>
</comment>
<dbReference type="InterPro" id="IPR052715">
    <property type="entry name" value="RAYT_transposase"/>
</dbReference>
<evidence type="ECO:0000256" key="1">
    <source>
        <dbReference type="SAM" id="MobiDB-lite"/>
    </source>
</evidence>
<name>A0A327SC28_9FLAO</name>
<dbReference type="GO" id="GO:0004803">
    <property type="term" value="F:transposase activity"/>
    <property type="evidence" value="ECO:0007669"/>
    <property type="project" value="InterPro"/>
</dbReference>
<proteinExistence type="predicted"/>
<evidence type="ECO:0000259" key="2">
    <source>
        <dbReference type="SMART" id="SM01321"/>
    </source>
</evidence>
<evidence type="ECO:0000313" key="3">
    <source>
        <dbReference type="EMBL" id="RAJ26491.1"/>
    </source>
</evidence>
<feature type="compositionally biased region" description="Basic and acidic residues" evidence="1">
    <location>
        <begin position="122"/>
        <end position="135"/>
    </location>
</feature>
<gene>
    <name evidence="3" type="ORF">LX77_00740</name>
</gene>
<dbReference type="InterPro" id="IPR036515">
    <property type="entry name" value="Transposase_17_sf"/>
</dbReference>
<dbReference type="PANTHER" id="PTHR36966:SF1">
    <property type="entry name" value="REP-ASSOCIATED TYROSINE TRANSPOSASE"/>
    <property type="match status" value="1"/>
</dbReference>
<dbReference type="PANTHER" id="PTHR36966">
    <property type="entry name" value="REP-ASSOCIATED TYROSINE TRANSPOSASE"/>
    <property type="match status" value="1"/>
</dbReference>
<dbReference type="GO" id="GO:0043565">
    <property type="term" value="F:sequence-specific DNA binding"/>
    <property type="evidence" value="ECO:0007669"/>
    <property type="project" value="TreeGrafter"/>
</dbReference>
<accession>A0A327SC28</accession>
<dbReference type="InterPro" id="IPR002686">
    <property type="entry name" value="Transposase_17"/>
</dbReference>
<keyword evidence="4" id="KW-1185">Reference proteome</keyword>
<dbReference type="GO" id="GO:0006313">
    <property type="term" value="P:DNA transposition"/>
    <property type="evidence" value="ECO:0007669"/>
    <property type="project" value="InterPro"/>
</dbReference>
<dbReference type="Gene3D" id="3.30.70.1290">
    <property type="entry name" value="Transposase IS200-like"/>
    <property type="match status" value="1"/>
</dbReference>
<dbReference type="Proteomes" id="UP000248987">
    <property type="component" value="Unassembled WGS sequence"/>
</dbReference>
<protein>
    <recommendedName>
        <fullName evidence="2">Transposase IS200-like domain-containing protein</fullName>
    </recommendedName>
</protein>
<dbReference type="SUPFAM" id="SSF143422">
    <property type="entry name" value="Transposase IS200-like"/>
    <property type="match status" value="1"/>
</dbReference>